<dbReference type="NCBIfam" id="TIGR03725">
    <property type="entry name" value="T6A_YeaZ"/>
    <property type="match status" value="1"/>
</dbReference>
<dbReference type="PANTHER" id="PTHR11735:SF11">
    <property type="entry name" value="TRNA THREONYLCARBAMOYLADENOSINE BIOSYNTHESIS PROTEIN TSAB"/>
    <property type="match status" value="1"/>
</dbReference>
<dbReference type="InterPro" id="IPR043129">
    <property type="entry name" value="ATPase_NBD"/>
</dbReference>
<dbReference type="Gene3D" id="3.30.420.40">
    <property type="match status" value="2"/>
</dbReference>
<dbReference type="EMBL" id="WNXD01000001">
    <property type="protein sequence ID" value="MBB2145255.1"/>
    <property type="molecule type" value="Genomic_DNA"/>
</dbReference>
<dbReference type="AlphaFoldDB" id="A0A923DY66"/>
<dbReference type="InterPro" id="IPR000905">
    <property type="entry name" value="Gcp-like_dom"/>
</dbReference>
<keyword evidence="3" id="KW-1185">Reference proteome</keyword>
<dbReference type="PANTHER" id="PTHR11735">
    <property type="entry name" value="TRNA N6-ADENOSINE THREONYLCARBAMOYLTRANSFERASE"/>
    <property type="match status" value="1"/>
</dbReference>
<dbReference type="Proteomes" id="UP000601055">
    <property type="component" value="Unassembled WGS sequence"/>
</dbReference>
<evidence type="ECO:0000259" key="1">
    <source>
        <dbReference type="Pfam" id="PF00814"/>
    </source>
</evidence>
<dbReference type="InterPro" id="IPR022496">
    <property type="entry name" value="T6A_TsaB"/>
</dbReference>
<reference evidence="2" key="1">
    <citation type="submission" date="2019-11" db="EMBL/GenBank/DDBJ databases">
        <title>Description of Pedobacter sp. LMG 31464T.</title>
        <authorList>
            <person name="Carlier A."/>
            <person name="Qi S."/>
            <person name="Vandamme P."/>
        </authorList>
    </citation>
    <scope>NUCLEOTIDE SEQUENCE</scope>
    <source>
        <strain evidence="2">LMG 31464</strain>
    </source>
</reference>
<dbReference type="GO" id="GO:0002949">
    <property type="term" value="P:tRNA threonylcarbamoyladenosine modification"/>
    <property type="evidence" value="ECO:0007669"/>
    <property type="project" value="InterPro"/>
</dbReference>
<proteinExistence type="predicted"/>
<dbReference type="SUPFAM" id="SSF53067">
    <property type="entry name" value="Actin-like ATPase domain"/>
    <property type="match status" value="2"/>
</dbReference>
<protein>
    <submittedName>
        <fullName evidence="2">tRNA (Adenosine(37)-N6)-threonylcarbamoyltransferase complex dimerization subunit type 1 TsaB</fullName>
    </submittedName>
</protein>
<sequence length="229" mass="25031">MATILQIETATQVCSVALAVNGETIALKEEKAQNIHAASLTLFIEEVMQTAKLNYVDLDAVAVSKGPGSYTGLRIGVSTAKGLCFALDKPLIGINTLQMMASGFLAQHQNYGGLICPMIDARRMEVFTAVYNNKLHEVASVNAKIIDEKSFVLELDSNYVTFIGDGAAKCETILDSQNAHFSTLNFNSAANMSGLAYQAFENKVFEDVAYFEPFYLKDFVFTTPKQKLI</sequence>
<accession>A0A923DY66</accession>
<comment type="caution">
    <text evidence="2">The sequence shown here is derived from an EMBL/GenBank/DDBJ whole genome shotgun (WGS) entry which is preliminary data.</text>
</comment>
<evidence type="ECO:0000313" key="2">
    <source>
        <dbReference type="EMBL" id="MBB2145255.1"/>
    </source>
</evidence>
<dbReference type="Pfam" id="PF00814">
    <property type="entry name" value="TsaD"/>
    <property type="match status" value="1"/>
</dbReference>
<feature type="domain" description="Gcp-like" evidence="1">
    <location>
        <begin position="30"/>
        <end position="215"/>
    </location>
</feature>
<evidence type="ECO:0000313" key="3">
    <source>
        <dbReference type="Proteomes" id="UP000601055"/>
    </source>
</evidence>
<organism evidence="2 3">
    <name type="scientific">Pedobacter planticolens</name>
    <dbReference type="NCBI Taxonomy" id="2679964"/>
    <lineage>
        <taxon>Bacteria</taxon>
        <taxon>Pseudomonadati</taxon>
        <taxon>Bacteroidota</taxon>
        <taxon>Sphingobacteriia</taxon>
        <taxon>Sphingobacteriales</taxon>
        <taxon>Sphingobacteriaceae</taxon>
        <taxon>Pedobacter</taxon>
    </lineage>
</organism>
<name>A0A923DY66_9SPHI</name>
<dbReference type="RefSeq" id="WP_182921908.1">
    <property type="nucleotide sequence ID" value="NZ_WNXD01000001.1"/>
</dbReference>
<dbReference type="GO" id="GO:0005829">
    <property type="term" value="C:cytosol"/>
    <property type="evidence" value="ECO:0007669"/>
    <property type="project" value="TreeGrafter"/>
</dbReference>
<gene>
    <name evidence="2" type="primary">tsaB</name>
    <name evidence="2" type="ORF">GM921_07155</name>
</gene>
<dbReference type="CDD" id="cd24032">
    <property type="entry name" value="ASKHA_NBD_TsaB"/>
    <property type="match status" value="1"/>
</dbReference>